<evidence type="ECO:0000256" key="1">
    <source>
        <dbReference type="ARBA" id="ARBA00003986"/>
    </source>
</evidence>
<dbReference type="Pfam" id="PF03054">
    <property type="entry name" value="tRNA_Me_trans"/>
    <property type="match status" value="1"/>
</dbReference>
<dbReference type="InterPro" id="IPR014729">
    <property type="entry name" value="Rossmann-like_a/b/a_fold"/>
</dbReference>
<comment type="function">
    <text evidence="1">Catalyzes the 2-thiolation of uridine at the wobble position (U34) of mitochondrial tRNA(Lys), tRNA(Glu) and tRNA(Gln). Required for the formation of 5-taurinomethyl-2-thiouridine (tm5s2U) of mitochondrial tRNA(Lys), tRNA(Glu), and tRNA(Gln) at the wobble position. ATP is required to activate the C2 atom of the wobble base.</text>
</comment>
<dbReference type="InterPro" id="IPR046884">
    <property type="entry name" value="MnmA-like_central"/>
</dbReference>
<keyword evidence="10" id="KW-0694">RNA-binding</keyword>
<keyword evidence="9" id="KW-0067">ATP-binding</keyword>
<dbReference type="EC" id="2.8.1.14" evidence="4"/>
<keyword evidence="7" id="KW-0819">tRNA processing</keyword>
<dbReference type="GO" id="GO:0002143">
    <property type="term" value="P:tRNA wobble position uridine thiolation"/>
    <property type="evidence" value="ECO:0007669"/>
    <property type="project" value="TreeGrafter"/>
</dbReference>
<dbReference type="GO" id="GO:0061708">
    <property type="term" value="F:tRNA-5-taurinomethyluridine 2-sulfurtransferase"/>
    <property type="evidence" value="ECO:0007669"/>
    <property type="project" value="UniProtKB-EC"/>
</dbReference>
<evidence type="ECO:0000256" key="9">
    <source>
        <dbReference type="ARBA" id="ARBA00022840"/>
    </source>
</evidence>
<dbReference type="GO" id="GO:0000049">
    <property type="term" value="F:tRNA binding"/>
    <property type="evidence" value="ECO:0007669"/>
    <property type="project" value="UniProtKB-KW"/>
</dbReference>
<keyword evidence="16" id="KW-1185">Reference proteome</keyword>
<dbReference type="AlphaFoldDB" id="A0A9D4MRH3"/>
<keyword evidence="11" id="KW-1015">Disulfide bond</keyword>
<protein>
    <recommendedName>
        <fullName evidence="4">tRNA-5-taurinomethyluridine 2-sulfurtransferase</fullName>
        <ecNumber evidence="4">2.8.1.14</ecNumber>
    </recommendedName>
</protein>
<proteinExistence type="inferred from homology"/>
<dbReference type="NCBIfam" id="NF001138">
    <property type="entry name" value="PRK00143.1"/>
    <property type="match status" value="1"/>
</dbReference>
<evidence type="ECO:0000256" key="11">
    <source>
        <dbReference type="ARBA" id="ARBA00023157"/>
    </source>
</evidence>
<dbReference type="Proteomes" id="UP000828390">
    <property type="component" value="Unassembled WGS sequence"/>
</dbReference>
<dbReference type="EMBL" id="JAIWYP010000001">
    <property type="protein sequence ID" value="KAH3881168.1"/>
    <property type="molecule type" value="Genomic_DNA"/>
</dbReference>
<reference evidence="15" key="1">
    <citation type="journal article" date="2019" name="bioRxiv">
        <title>The Genome of the Zebra Mussel, Dreissena polymorpha: A Resource for Invasive Species Research.</title>
        <authorList>
            <person name="McCartney M.A."/>
            <person name="Auch B."/>
            <person name="Kono T."/>
            <person name="Mallez S."/>
            <person name="Zhang Y."/>
            <person name="Obille A."/>
            <person name="Becker A."/>
            <person name="Abrahante J.E."/>
            <person name="Garbe J."/>
            <person name="Badalamenti J.P."/>
            <person name="Herman A."/>
            <person name="Mangelson H."/>
            <person name="Liachko I."/>
            <person name="Sullivan S."/>
            <person name="Sone E.D."/>
            <person name="Koren S."/>
            <person name="Silverstein K.A.T."/>
            <person name="Beckman K.B."/>
            <person name="Gohl D.M."/>
        </authorList>
    </citation>
    <scope>NUCLEOTIDE SEQUENCE</scope>
    <source>
        <strain evidence="15">Duluth1</strain>
        <tissue evidence="15">Whole animal</tissue>
    </source>
</reference>
<dbReference type="Pfam" id="PF20259">
    <property type="entry name" value="tRNA_Me_trans_M"/>
    <property type="match status" value="1"/>
</dbReference>
<dbReference type="CDD" id="cd01998">
    <property type="entry name" value="MnmA_TRMU-like"/>
    <property type="match status" value="1"/>
</dbReference>
<dbReference type="Gene3D" id="3.40.50.620">
    <property type="entry name" value="HUPs"/>
    <property type="match status" value="1"/>
</dbReference>
<evidence type="ECO:0000259" key="14">
    <source>
        <dbReference type="Pfam" id="PF20259"/>
    </source>
</evidence>
<accession>A0A9D4MRH3</accession>
<dbReference type="FunFam" id="3.40.50.620:FF:000104">
    <property type="entry name" value="Mitochondrial tRNA-specific 2-thiouridylase 1"/>
    <property type="match status" value="1"/>
</dbReference>
<sequence length="402" mass="44837">MKLTHIVNQIKKVVCGISGGVDSAVSALVLKDKGYDVHGLFMKNWDAVNEHGICTSDIDREDAKFVCDRLNIPFHEVNFVKEYWNDVFILFLQDLMRGKTPNPDVLCNKFIKFDAFFKYATETLGADAIATGHYAQTSAGYDLDNIDPKLGVDMLKAVDQSKCQTLFLSQISQHALRKALFPIGGMMKSEVKKIARSAGLDRIADRRESMGICFIGKRKFQEFIDEYVDAQKGNFVNMETGEILGEHKGVHAYTLGQKALIGGLGGEPMFIADKNMQTNEILVVPGTDHPALFVQTVFTEELHWINKPPRQLLTEKMYDCEFKYQHVTLKGRKVHCTLTLSGGNSVIISLDEPKRAVAPGQFAVFYDGEVCLGGGKIRKTGPSMYTLGERNKLTQYLDSVTS</sequence>
<evidence type="ECO:0000256" key="12">
    <source>
        <dbReference type="ARBA" id="ARBA00049564"/>
    </source>
</evidence>
<evidence type="ECO:0000256" key="2">
    <source>
        <dbReference type="ARBA" id="ARBA00004173"/>
    </source>
</evidence>
<comment type="caution">
    <text evidence="15">The sequence shown here is derived from an EMBL/GenBank/DDBJ whole genome shotgun (WGS) entry which is preliminary data.</text>
</comment>
<dbReference type="GO" id="GO:0005524">
    <property type="term" value="F:ATP binding"/>
    <property type="evidence" value="ECO:0007669"/>
    <property type="project" value="UniProtKB-KW"/>
</dbReference>
<dbReference type="Gene3D" id="2.30.30.280">
    <property type="entry name" value="Adenine nucleotide alpha hydrolases-like domains"/>
    <property type="match status" value="1"/>
</dbReference>
<evidence type="ECO:0000313" key="15">
    <source>
        <dbReference type="EMBL" id="KAH3881168.1"/>
    </source>
</evidence>
<dbReference type="InterPro" id="IPR004506">
    <property type="entry name" value="MnmA-like"/>
</dbReference>
<feature type="domain" description="tRNA-specific 2-thiouridylase MnmA-like central" evidence="14">
    <location>
        <begin position="221"/>
        <end position="284"/>
    </location>
</feature>
<dbReference type="NCBIfam" id="TIGR00420">
    <property type="entry name" value="trmU"/>
    <property type="match status" value="1"/>
</dbReference>
<evidence type="ECO:0000259" key="13">
    <source>
        <dbReference type="Pfam" id="PF20258"/>
    </source>
</evidence>
<keyword evidence="5" id="KW-0820">tRNA-binding</keyword>
<dbReference type="InterPro" id="IPR046885">
    <property type="entry name" value="MnmA-like_C"/>
</dbReference>
<comment type="similarity">
    <text evidence="3">Belongs to the MnmA/TRMU family.</text>
</comment>
<dbReference type="OrthoDB" id="3685at2759"/>
<dbReference type="FunFam" id="2.30.30.280:FF:000001">
    <property type="entry name" value="tRNA-specific 2-thiouridylase MnmA"/>
    <property type="match status" value="1"/>
</dbReference>
<comment type="subcellular location">
    <subcellularLocation>
        <location evidence="2">Mitochondrion</location>
    </subcellularLocation>
</comment>
<dbReference type="HAMAP" id="MF_00144">
    <property type="entry name" value="tRNA_thiouridyl_MnmA"/>
    <property type="match status" value="1"/>
</dbReference>
<dbReference type="InterPro" id="IPR023382">
    <property type="entry name" value="MnmA-like_central_sf"/>
</dbReference>
<dbReference type="SUPFAM" id="SSF52402">
    <property type="entry name" value="Adenine nucleotide alpha hydrolases-like"/>
    <property type="match status" value="1"/>
</dbReference>
<dbReference type="PANTHER" id="PTHR11933">
    <property type="entry name" value="TRNA 5-METHYLAMINOMETHYL-2-THIOURIDYLATE -METHYLTRANSFERASE"/>
    <property type="match status" value="1"/>
</dbReference>
<dbReference type="Pfam" id="PF20258">
    <property type="entry name" value="tRNA_Me_trans_C"/>
    <property type="match status" value="1"/>
</dbReference>
<evidence type="ECO:0000256" key="3">
    <source>
        <dbReference type="ARBA" id="ARBA00006191"/>
    </source>
</evidence>
<reference evidence="15" key="2">
    <citation type="submission" date="2020-11" db="EMBL/GenBank/DDBJ databases">
        <authorList>
            <person name="McCartney M.A."/>
            <person name="Auch B."/>
            <person name="Kono T."/>
            <person name="Mallez S."/>
            <person name="Becker A."/>
            <person name="Gohl D.M."/>
            <person name="Silverstein K.A.T."/>
            <person name="Koren S."/>
            <person name="Bechman K.B."/>
            <person name="Herman A."/>
            <person name="Abrahante J.E."/>
            <person name="Garbe J."/>
        </authorList>
    </citation>
    <scope>NUCLEOTIDE SEQUENCE</scope>
    <source>
        <strain evidence="15">Duluth1</strain>
        <tissue evidence="15">Whole animal</tissue>
    </source>
</reference>
<gene>
    <name evidence="15" type="ORF">DPMN_005091</name>
</gene>
<evidence type="ECO:0000256" key="8">
    <source>
        <dbReference type="ARBA" id="ARBA00022741"/>
    </source>
</evidence>
<evidence type="ECO:0000256" key="4">
    <source>
        <dbReference type="ARBA" id="ARBA00011953"/>
    </source>
</evidence>
<dbReference type="Gene3D" id="2.40.30.10">
    <property type="entry name" value="Translation factors"/>
    <property type="match status" value="1"/>
</dbReference>
<evidence type="ECO:0000256" key="5">
    <source>
        <dbReference type="ARBA" id="ARBA00022555"/>
    </source>
</evidence>
<dbReference type="GO" id="GO:0005739">
    <property type="term" value="C:mitochondrion"/>
    <property type="evidence" value="ECO:0007669"/>
    <property type="project" value="UniProtKB-SubCell"/>
</dbReference>
<keyword evidence="8" id="KW-0547">Nucleotide-binding</keyword>
<feature type="domain" description="tRNA-specific 2-thiouridylase MnmA-like C-terminal" evidence="13">
    <location>
        <begin position="296"/>
        <end position="377"/>
    </location>
</feature>
<evidence type="ECO:0000256" key="7">
    <source>
        <dbReference type="ARBA" id="ARBA00022694"/>
    </source>
</evidence>
<organism evidence="15 16">
    <name type="scientific">Dreissena polymorpha</name>
    <name type="common">Zebra mussel</name>
    <name type="synonym">Mytilus polymorpha</name>
    <dbReference type="NCBI Taxonomy" id="45954"/>
    <lineage>
        <taxon>Eukaryota</taxon>
        <taxon>Metazoa</taxon>
        <taxon>Spiralia</taxon>
        <taxon>Lophotrochozoa</taxon>
        <taxon>Mollusca</taxon>
        <taxon>Bivalvia</taxon>
        <taxon>Autobranchia</taxon>
        <taxon>Heteroconchia</taxon>
        <taxon>Euheterodonta</taxon>
        <taxon>Imparidentia</taxon>
        <taxon>Neoheterodontei</taxon>
        <taxon>Myida</taxon>
        <taxon>Dreissenoidea</taxon>
        <taxon>Dreissenidae</taxon>
        <taxon>Dreissena</taxon>
    </lineage>
</organism>
<evidence type="ECO:0000256" key="6">
    <source>
        <dbReference type="ARBA" id="ARBA00022679"/>
    </source>
</evidence>
<evidence type="ECO:0000256" key="10">
    <source>
        <dbReference type="ARBA" id="ARBA00022884"/>
    </source>
</evidence>
<comment type="catalytic activity">
    <reaction evidence="12">
        <text>5-taurinomethyluridine(34) in tRNA + S-sulfanyl-L-cysteinyl-[protein] + AH2 + ATP = 5-taurinomethyl-2-thiouridine(34) in tRNA + L-cysteinyl-[protein] + A + AMP + diphosphate + H(+)</text>
        <dbReference type="Rhea" id="RHEA:47040"/>
        <dbReference type="Rhea" id="RHEA-COMP:10131"/>
        <dbReference type="Rhea" id="RHEA-COMP:11726"/>
        <dbReference type="Rhea" id="RHEA-COMP:11732"/>
        <dbReference type="Rhea" id="RHEA-COMP:11733"/>
        <dbReference type="ChEBI" id="CHEBI:13193"/>
        <dbReference type="ChEBI" id="CHEBI:15378"/>
        <dbReference type="ChEBI" id="CHEBI:17499"/>
        <dbReference type="ChEBI" id="CHEBI:29950"/>
        <dbReference type="ChEBI" id="CHEBI:30616"/>
        <dbReference type="ChEBI" id="CHEBI:33019"/>
        <dbReference type="ChEBI" id="CHEBI:61963"/>
        <dbReference type="ChEBI" id="CHEBI:87171"/>
        <dbReference type="ChEBI" id="CHEBI:87172"/>
        <dbReference type="ChEBI" id="CHEBI:456215"/>
        <dbReference type="EC" id="2.8.1.14"/>
    </reaction>
</comment>
<dbReference type="PANTHER" id="PTHR11933:SF5">
    <property type="entry name" value="MITOCHONDRIAL TRNA-SPECIFIC 2-THIOURIDYLASE 1"/>
    <property type="match status" value="1"/>
</dbReference>
<name>A0A9D4MRH3_DREPO</name>
<evidence type="ECO:0000313" key="16">
    <source>
        <dbReference type="Proteomes" id="UP000828390"/>
    </source>
</evidence>
<keyword evidence="6" id="KW-0808">Transferase</keyword>